<dbReference type="GO" id="GO:0020037">
    <property type="term" value="F:heme binding"/>
    <property type="evidence" value="ECO:0007669"/>
    <property type="project" value="InterPro"/>
</dbReference>
<evidence type="ECO:0000256" key="6">
    <source>
        <dbReference type="ARBA" id="ARBA00023033"/>
    </source>
</evidence>
<evidence type="ECO:0000256" key="4">
    <source>
        <dbReference type="ARBA" id="ARBA00023002"/>
    </source>
</evidence>
<dbReference type="PANTHER" id="PTHR46696:SF3">
    <property type="entry name" value="PULCHERRIMINIC ACID SYNTHASE"/>
    <property type="match status" value="1"/>
</dbReference>
<comment type="similarity">
    <text evidence="1 7">Belongs to the cytochrome P450 family.</text>
</comment>
<dbReference type="InterPro" id="IPR001128">
    <property type="entry name" value="Cyt_P450"/>
</dbReference>
<keyword evidence="3 7" id="KW-0479">Metal-binding</keyword>
<dbReference type="InterPro" id="IPR002397">
    <property type="entry name" value="Cyt_P450_B"/>
</dbReference>
<evidence type="ECO:0000256" key="2">
    <source>
        <dbReference type="ARBA" id="ARBA00022617"/>
    </source>
</evidence>
<keyword evidence="2 7" id="KW-0349">Heme</keyword>
<protein>
    <submittedName>
        <fullName evidence="8">Cytochrome P450</fullName>
    </submittedName>
</protein>
<gene>
    <name evidence="8" type="ORF">F4559_003639</name>
</gene>
<name>A0A7W7T485_9PSEU</name>
<dbReference type="Proteomes" id="UP000542674">
    <property type="component" value="Unassembled WGS sequence"/>
</dbReference>
<keyword evidence="5 7" id="KW-0408">Iron</keyword>
<dbReference type="EMBL" id="JACHJS010000001">
    <property type="protein sequence ID" value="MBB4966280.1"/>
    <property type="molecule type" value="Genomic_DNA"/>
</dbReference>
<dbReference type="PROSITE" id="PS00086">
    <property type="entry name" value="CYTOCHROME_P450"/>
    <property type="match status" value="1"/>
</dbReference>
<dbReference type="Gene3D" id="1.10.630.10">
    <property type="entry name" value="Cytochrome P450"/>
    <property type="match status" value="1"/>
</dbReference>
<organism evidence="8 9">
    <name type="scientific">Saccharothrix violaceirubra</name>
    <dbReference type="NCBI Taxonomy" id="413306"/>
    <lineage>
        <taxon>Bacteria</taxon>
        <taxon>Bacillati</taxon>
        <taxon>Actinomycetota</taxon>
        <taxon>Actinomycetes</taxon>
        <taxon>Pseudonocardiales</taxon>
        <taxon>Pseudonocardiaceae</taxon>
        <taxon>Saccharothrix</taxon>
    </lineage>
</organism>
<sequence length="396" mass="43554">MTVPLFDVADWPPARLADPYPVYRRYREHDPVHRGVADTWYLFRHDDVVRVLTDDGFGRSAHAVRAPDGGTVPPIPPDYDRLRRVVANWLVFLDPPRHRRLRALVSRAFTADTVHALRPRIAEIARGLVRAMRDRPVVDLVEEFAAPLPILVIAELLGVPAHDAPWFRERAVALQEAGGTRTSRRADAYALAEEAAGQLADYFLRGHDRGLVALLARAGLTEDEFTGTCVHLLTAGHETTTNLIGKSVLALLANPSALDGRRAPTTGEVDELIRYDAPVQMVTRWAYRDTVLRGRGIHRGDKVVAVLGSANRDPCRFPDPDVLRLDRTGPAHRGFGMGIHYCLGAALARAEAEIGLGALLAGNLLAGSAFDVRYGADLVFHGPTRLMLRTTPQEDA</sequence>
<dbReference type="InterPro" id="IPR017972">
    <property type="entry name" value="Cyt_P450_CS"/>
</dbReference>
<accession>A0A7W7T485</accession>
<dbReference type="FunFam" id="1.10.630.10:FF:000018">
    <property type="entry name" value="Cytochrome P450 monooxygenase"/>
    <property type="match status" value="1"/>
</dbReference>
<keyword evidence="9" id="KW-1185">Reference proteome</keyword>
<evidence type="ECO:0000313" key="8">
    <source>
        <dbReference type="EMBL" id="MBB4966280.1"/>
    </source>
</evidence>
<dbReference type="SUPFAM" id="SSF48264">
    <property type="entry name" value="Cytochrome P450"/>
    <property type="match status" value="1"/>
</dbReference>
<dbReference type="InterPro" id="IPR036396">
    <property type="entry name" value="Cyt_P450_sf"/>
</dbReference>
<proteinExistence type="inferred from homology"/>
<dbReference type="GO" id="GO:0016705">
    <property type="term" value="F:oxidoreductase activity, acting on paired donors, with incorporation or reduction of molecular oxygen"/>
    <property type="evidence" value="ECO:0007669"/>
    <property type="project" value="InterPro"/>
</dbReference>
<evidence type="ECO:0000256" key="7">
    <source>
        <dbReference type="RuleBase" id="RU000461"/>
    </source>
</evidence>
<dbReference type="PANTHER" id="PTHR46696">
    <property type="entry name" value="P450, PUTATIVE (EUROFUNG)-RELATED"/>
    <property type="match status" value="1"/>
</dbReference>
<dbReference type="PRINTS" id="PR00359">
    <property type="entry name" value="BP450"/>
</dbReference>
<keyword evidence="6 7" id="KW-0503">Monooxygenase</keyword>
<reference evidence="8 9" key="1">
    <citation type="submission" date="2020-08" db="EMBL/GenBank/DDBJ databases">
        <title>Sequencing the genomes of 1000 actinobacteria strains.</title>
        <authorList>
            <person name="Klenk H.-P."/>
        </authorList>
    </citation>
    <scope>NUCLEOTIDE SEQUENCE [LARGE SCALE GENOMIC DNA]</scope>
    <source>
        <strain evidence="8 9">DSM 45084</strain>
    </source>
</reference>
<dbReference type="AlphaFoldDB" id="A0A7W7T485"/>
<dbReference type="CDD" id="cd20625">
    <property type="entry name" value="CYP164-like"/>
    <property type="match status" value="1"/>
</dbReference>
<dbReference type="Pfam" id="PF00067">
    <property type="entry name" value="p450"/>
    <property type="match status" value="1"/>
</dbReference>
<comment type="caution">
    <text evidence="8">The sequence shown here is derived from an EMBL/GenBank/DDBJ whole genome shotgun (WGS) entry which is preliminary data.</text>
</comment>
<keyword evidence="4 7" id="KW-0560">Oxidoreductase</keyword>
<dbReference type="RefSeq" id="WP_184670184.1">
    <property type="nucleotide sequence ID" value="NZ_BAABAI010000026.1"/>
</dbReference>
<evidence type="ECO:0000256" key="1">
    <source>
        <dbReference type="ARBA" id="ARBA00010617"/>
    </source>
</evidence>
<dbReference type="GO" id="GO:0005506">
    <property type="term" value="F:iron ion binding"/>
    <property type="evidence" value="ECO:0007669"/>
    <property type="project" value="InterPro"/>
</dbReference>
<evidence type="ECO:0000256" key="3">
    <source>
        <dbReference type="ARBA" id="ARBA00022723"/>
    </source>
</evidence>
<evidence type="ECO:0000313" key="9">
    <source>
        <dbReference type="Proteomes" id="UP000542674"/>
    </source>
</evidence>
<evidence type="ECO:0000256" key="5">
    <source>
        <dbReference type="ARBA" id="ARBA00023004"/>
    </source>
</evidence>
<dbReference type="GO" id="GO:0004497">
    <property type="term" value="F:monooxygenase activity"/>
    <property type="evidence" value="ECO:0007669"/>
    <property type="project" value="UniProtKB-KW"/>
</dbReference>